<evidence type="ECO:0000313" key="14">
    <source>
        <dbReference type="Proteomes" id="UP000568664"/>
    </source>
</evidence>
<comment type="subcellular location">
    <subcellularLocation>
        <location evidence="1">Cell membrane</location>
        <topology evidence="1">Multi-pass membrane protein</topology>
    </subcellularLocation>
</comment>
<evidence type="ECO:0000256" key="4">
    <source>
        <dbReference type="ARBA" id="ARBA00022989"/>
    </source>
</evidence>
<dbReference type="Gene3D" id="3.30.450.20">
    <property type="entry name" value="PAS domain"/>
    <property type="match status" value="1"/>
</dbReference>
<keyword evidence="6 8" id="KW-0807">Transducer</keyword>
<feature type="domain" description="HAMP" evidence="12">
    <location>
        <begin position="213"/>
        <end position="267"/>
    </location>
</feature>
<dbReference type="AlphaFoldDB" id="A0A7Y0Q897"/>
<sequence>MFSLRAITIKTRMMFIITIVFIGLLLLTSFSLMNEKQALYEQQQEKVQKIVEGAKSIVSYYYSLAQSGQITDQEAKNRAIAILENYRYDGKNYVWINDSVPNMIMHPFKPALNGKPIGQVKDPDGVPLFVEMVNVVKKSSKGFVAYKWPKPGAEDPVDKVSYVELFSPWQWIIGTGAYVDNVDEIFARQRNFMLLISAVILAILIFAINIISKSIINPARQAYGLMTDIAEGEGDLTKHLSAHGKDAIARLGRSFNLFVDKMRSSLSEVSISAQQTRDNAELLAETSESNKHFIQNQSDNTTQVAAAMEQMTTNIKEVSNHAEAAEQAAIDAQQHTTSGKKVVHETIEQIEGLSQDIDTVSDTITELANESQNIGAVLDVIRSIADQTNLLALNAAIEAARAGEQGRGFAVVADEVRTLASRTGQSTDEIQAMIQKLQHGTKQAVDAVSNSQETSRKTVEIAASANASLTTINDLVMEISNMNSQIARATEQQTQAASEVNLRISELADMTGEALAMTESLSLASVELKQSSDEMSNVVDRFKLS</sequence>
<dbReference type="FunFam" id="1.10.287.950:FF:000001">
    <property type="entry name" value="Methyl-accepting chemotaxis sensory transducer"/>
    <property type="match status" value="1"/>
</dbReference>
<keyword evidence="14" id="KW-1185">Reference proteome</keyword>
<evidence type="ECO:0000256" key="1">
    <source>
        <dbReference type="ARBA" id="ARBA00004651"/>
    </source>
</evidence>
<dbReference type="Pfam" id="PF08269">
    <property type="entry name" value="dCache_2"/>
    <property type="match status" value="1"/>
</dbReference>
<dbReference type="GO" id="GO:0005886">
    <property type="term" value="C:plasma membrane"/>
    <property type="evidence" value="ECO:0007669"/>
    <property type="project" value="UniProtKB-SubCell"/>
</dbReference>
<dbReference type="CDD" id="cd11386">
    <property type="entry name" value="MCP_signal"/>
    <property type="match status" value="1"/>
</dbReference>
<accession>A0A7Y0Q897</accession>
<keyword evidence="3 10" id="KW-0812">Transmembrane</keyword>
<evidence type="ECO:0000256" key="8">
    <source>
        <dbReference type="PROSITE-ProRule" id="PRU00284"/>
    </source>
</evidence>
<dbReference type="SMART" id="SM00304">
    <property type="entry name" value="HAMP"/>
    <property type="match status" value="1"/>
</dbReference>
<evidence type="ECO:0000256" key="6">
    <source>
        <dbReference type="ARBA" id="ARBA00023224"/>
    </source>
</evidence>
<evidence type="ECO:0000313" key="13">
    <source>
        <dbReference type="EMBL" id="NMP33243.1"/>
    </source>
</evidence>
<keyword evidence="5 10" id="KW-0472">Membrane</keyword>
<gene>
    <name evidence="13" type="ORF">HII17_16950</name>
</gene>
<dbReference type="SUPFAM" id="SSF58104">
    <property type="entry name" value="Methyl-accepting chemotaxis protein (MCP) signaling domain"/>
    <property type="match status" value="1"/>
</dbReference>
<dbReference type="PROSITE" id="PS50885">
    <property type="entry name" value="HAMP"/>
    <property type="match status" value="1"/>
</dbReference>
<reference evidence="13 14" key="1">
    <citation type="submission" date="2020-04" db="EMBL/GenBank/DDBJ databases">
        <title>Thalassotalea sp. M1531, isolated from the surface of marine red alga.</title>
        <authorList>
            <person name="Pang L."/>
            <person name="Lu D.-C."/>
        </authorList>
    </citation>
    <scope>NUCLEOTIDE SEQUENCE [LARGE SCALE GENOMIC DNA]</scope>
    <source>
        <strain evidence="13 14">M1531</strain>
    </source>
</reference>
<dbReference type="InterPro" id="IPR003660">
    <property type="entry name" value="HAMP_dom"/>
</dbReference>
<dbReference type="Pfam" id="PF00015">
    <property type="entry name" value="MCPsignal"/>
    <property type="match status" value="1"/>
</dbReference>
<feature type="domain" description="Methyl-accepting transducer" evidence="11">
    <location>
        <begin position="272"/>
        <end position="508"/>
    </location>
</feature>
<organism evidence="13 14">
    <name type="scientific">Thalassotalea algicola</name>
    <dbReference type="NCBI Taxonomy" id="2716224"/>
    <lineage>
        <taxon>Bacteria</taxon>
        <taxon>Pseudomonadati</taxon>
        <taxon>Pseudomonadota</taxon>
        <taxon>Gammaproteobacteria</taxon>
        <taxon>Alteromonadales</taxon>
        <taxon>Colwelliaceae</taxon>
        <taxon>Thalassotalea</taxon>
    </lineage>
</organism>
<dbReference type="RefSeq" id="WP_169076564.1">
    <property type="nucleotide sequence ID" value="NZ_JABBXH010000007.1"/>
</dbReference>
<evidence type="ECO:0000259" key="11">
    <source>
        <dbReference type="PROSITE" id="PS50111"/>
    </source>
</evidence>
<evidence type="ECO:0000259" key="12">
    <source>
        <dbReference type="PROSITE" id="PS50885"/>
    </source>
</evidence>
<dbReference type="CDD" id="cd06225">
    <property type="entry name" value="HAMP"/>
    <property type="match status" value="1"/>
</dbReference>
<evidence type="ECO:0000256" key="5">
    <source>
        <dbReference type="ARBA" id="ARBA00023136"/>
    </source>
</evidence>
<keyword evidence="4 10" id="KW-1133">Transmembrane helix</keyword>
<comment type="similarity">
    <text evidence="7">Belongs to the methyl-accepting chemotaxis (MCP) protein family.</text>
</comment>
<dbReference type="PANTHER" id="PTHR32089:SF119">
    <property type="entry name" value="METHYL-ACCEPTING CHEMOTAXIS PROTEIN CTPL"/>
    <property type="match status" value="1"/>
</dbReference>
<feature type="coiled-coil region" evidence="9">
    <location>
        <begin position="308"/>
        <end position="370"/>
    </location>
</feature>
<dbReference type="InterPro" id="IPR004089">
    <property type="entry name" value="MCPsignal_dom"/>
</dbReference>
<dbReference type="InterPro" id="IPR004010">
    <property type="entry name" value="Double_Cache_2"/>
</dbReference>
<dbReference type="GO" id="GO:0006935">
    <property type="term" value="P:chemotaxis"/>
    <property type="evidence" value="ECO:0007669"/>
    <property type="project" value="InterPro"/>
</dbReference>
<feature type="transmembrane region" description="Helical" evidence="10">
    <location>
        <begin position="192"/>
        <end position="211"/>
    </location>
</feature>
<dbReference type="Pfam" id="PF00672">
    <property type="entry name" value="HAMP"/>
    <property type="match status" value="1"/>
</dbReference>
<dbReference type="SMART" id="SM01049">
    <property type="entry name" value="Cache_2"/>
    <property type="match status" value="1"/>
</dbReference>
<dbReference type="GO" id="GO:0007165">
    <property type="term" value="P:signal transduction"/>
    <property type="evidence" value="ECO:0007669"/>
    <property type="project" value="UniProtKB-KW"/>
</dbReference>
<evidence type="ECO:0000256" key="7">
    <source>
        <dbReference type="ARBA" id="ARBA00029447"/>
    </source>
</evidence>
<keyword evidence="2" id="KW-1003">Cell membrane</keyword>
<evidence type="ECO:0000256" key="10">
    <source>
        <dbReference type="SAM" id="Phobius"/>
    </source>
</evidence>
<dbReference type="PRINTS" id="PR00260">
    <property type="entry name" value="CHEMTRNSDUCR"/>
</dbReference>
<dbReference type="InterPro" id="IPR004090">
    <property type="entry name" value="Chemotax_Me-accpt_rcpt"/>
</dbReference>
<dbReference type="InterPro" id="IPR033480">
    <property type="entry name" value="sCache_2"/>
</dbReference>
<evidence type="ECO:0000256" key="9">
    <source>
        <dbReference type="SAM" id="Coils"/>
    </source>
</evidence>
<evidence type="ECO:0000256" key="3">
    <source>
        <dbReference type="ARBA" id="ARBA00022692"/>
    </source>
</evidence>
<name>A0A7Y0Q897_9GAMM</name>
<keyword evidence="9" id="KW-0175">Coiled coil</keyword>
<dbReference type="PANTHER" id="PTHR32089">
    <property type="entry name" value="METHYL-ACCEPTING CHEMOTAXIS PROTEIN MCPB"/>
    <property type="match status" value="1"/>
</dbReference>
<dbReference type="Gene3D" id="1.10.287.950">
    <property type="entry name" value="Methyl-accepting chemotaxis protein"/>
    <property type="match status" value="1"/>
</dbReference>
<dbReference type="Proteomes" id="UP000568664">
    <property type="component" value="Unassembled WGS sequence"/>
</dbReference>
<dbReference type="EMBL" id="JABBXH010000007">
    <property type="protein sequence ID" value="NMP33243.1"/>
    <property type="molecule type" value="Genomic_DNA"/>
</dbReference>
<dbReference type="GO" id="GO:0004888">
    <property type="term" value="F:transmembrane signaling receptor activity"/>
    <property type="evidence" value="ECO:0007669"/>
    <property type="project" value="InterPro"/>
</dbReference>
<evidence type="ECO:0000256" key="2">
    <source>
        <dbReference type="ARBA" id="ARBA00022475"/>
    </source>
</evidence>
<dbReference type="PROSITE" id="PS50111">
    <property type="entry name" value="CHEMOTAXIS_TRANSDUC_2"/>
    <property type="match status" value="1"/>
</dbReference>
<comment type="caution">
    <text evidence="13">The sequence shown here is derived from an EMBL/GenBank/DDBJ whole genome shotgun (WGS) entry which is preliminary data.</text>
</comment>
<proteinExistence type="inferred from homology"/>
<dbReference type="SMART" id="SM00283">
    <property type="entry name" value="MA"/>
    <property type="match status" value="1"/>
</dbReference>
<protein>
    <submittedName>
        <fullName evidence="13">Methyl-accepting chemotaxis protein</fullName>
    </submittedName>
</protein>